<dbReference type="PROSITE" id="PS51257">
    <property type="entry name" value="PROKAR_LIPOPROTEIN"/>
    <property type="match status" value="1"/>
</dbReference>
<reference evidence="1" key="1">
    <citation type="submission" date="2018-07" db="EMBL/GenBank/DDBJ databases">
        <authorList>
            <person name="Quirk P.G."/>
            <person name="Krulwich T.A."/>
        </authorList>
    </citation>
    <scope>NUCLEOTIDE SEQUENCE</scope>
</reference>
<proteinExistence type="predicted"/>
<sequence length="192" mass="20352">MAFDPRASGAIVRAFAIGLACFVAFATLSACSDAKVVSEYPDKDPLKGDYKPQYGKRDSVFGSGGLVIGGDAKAAPEEGEGGGGGIGVNGFLWRASLDTISFMPVASADPFGGVIITDWYAMPEAPKERFKLTIYILGRSLRSDAVKAAVFRQVQEEGGNWVDTKVAADAPAKIEDAILTRARQLRFAALQK</sequence>
<name>A0A380TDJ9_9ZZZZ</name>
<evidence type="ECO:0000313" key="1">
    <source>
        <dbReference type="EMBL" id="SUS06366.1"/>
    </source>
</evidence>
<dbReference type="AlphaFoldDB" id="A0A380TDJ9"/>
<protein>
    <recommendedName>
        <fullName evidence="2">DUF3576 domain-containing protein</fullName>
    </recommendedName>
</protein>
<dbReference type="InterPro" id="IPR021959">
    <property type="entry name" value="DUF3576"/>
</dbReference>
<gene>
    <name evidence="1" type="ORF">DF3PB_2740002</name>
</gene>
<evidence type="ECO:0008006" key="2">
    <source>
        <dbReference type="Google" id="ProtNLM"/>
    </source>
</evidence>
<dbReference type="EMBL" id="UIDG01000195">
    <property type="protein sequence ID" value="SUS06366.1"/>
    <property type="molecule type" value="Genomic_DNA"/>
</dbReference>
<organism evidence="1">
    <name type="scientific">metagenome</name>
    <dbReference type="NCBI Taxonomy" id="256318"/>
    <lineage>
        <taxon>unclassified sequences</taxon>
        <taxon>metagenomes</taxon>
    </lineage>
</organism>
<accession>A0A380TDJ9</accession>
<dbReference type="Pfam" id="PF12100">
    <property type="entry name" value="DUF3576"/>
    <property type="match status" value="1"/>
</dbReference>